<gene>
    <name evidence="6" type="ORF">B5K10_02115</name>
</gene>
<dbReference type="AlphaFoldDB" id="A0A3E1BZW2"/>
<dbReference type="InterPro" id="IPR009057">
    <property type="entry name" value="Homeodomain-like_sf"/>
</dbReference>
<dbReference type="EMBL" id="NAOO01000001">
    <property type="protein sequence ID" value="RFC01137.1"/>
    <property type="molecule type" value="Genomic_DNA"/>
</dbReference>
<dbReference type="Pfam" id="PF00440">
    <property type="entry name" value="TetR_N"/>
    <property type="match status" value="1"/>
</dbReference>
<evidence type="ECO:0000313" key="6">
    <source>
        <dbReference type="EMBL" id="RFC01137.1"/>
    </source>
</evidence>
<protein>
    <recommendedName>
        <fullName evidence="5">HTH tetR-type domain-containing protein</fullName>
    </recommendedName>
</protein>
<evidence type="ECO:0000313" key="7">
    <source>
        <dbReference type="Proteomes" id="UP000256748"/>
    </source>
</evidence>
<accession>A0A3E1BZW2</accession>
<proteinExistence type="predicted"/>
<evidence type="ECO:0000256" key="4">
    <source>
        <dbReference type="PROSITE-ProRule" id="PRU00335"/>
    </source>
</evidence>
<evidence type="ECO:0000256" key="3">
    <source>
        <dbReference type="ARBA" id="ARBA00023163"/>
    </source>
</evidence>
<dbReference type="SUPFAM" id="SSF48498">
    <property type="entry name" value="Tetracyclin repressor-like, C-terminal domain"/>
    <property type="match status" value="1"/>
</dbReference>
<reference evidence="6 7" key="1">
    <citation type="submission" date="2017-03" db="EMBL/GenBank/DDBJ databases">
        <title>Genome analysis of Rhizobial strains effectives or ineffectives for nitrogen fixation isolated from bean seeds.</title>
        <authorList>
            <person name="Peralta H."/>
            <person name="Aguilar-Vera A."/>
            <person name="Mora Y."/>
            <person name="Vargas-Lagunas C."/>
            <person name="Girard L."/>
            <person name="Mora J."/>
        </authorList>
    </citation>
    <scope>NUCLEOTIDE SEQUENCE [LARGE SCALE GENOMIC DNA]</scope>
    <source>
        <strain evidence="6 7">CCGM5</strain>
    </source>
</reference>
<dbReference type="GO" id="GO:0003677">
    <property type="term" value="F:DNA binding"/>
    <property type="evidence" value="ECO:0007669"/>
    <property type="project" value="UniProtKB-UniRule"/>
</dbReference>
<dbReference type="InterPro" id="IPR001647">
    <property type="entry name" value="HTH_TetR"/>
</dbReference>
<keyword evidence="2 4" id="KW-0238">DNA-binding</keyword>
<name>A0A3E1BZW2_RHILT</name>
<evidence type="ECO:0000259" key="5">
    <source>
        <dbReference type="PROSITE" id="PS50977"/>
    </source>
</evidence>
<dbReference type="Gene3D" id="1.10.357.10">
    <property type="entry name" value="Tetracycline Repressor, domain 2"/>
    <property type="match status" value="1"/>
</dbReference>
<comment type="caution">
    <text evidence="6">The sequence shown here is derived from an EMBL/GenBank/DDBJ whole genome shotgun (WGS) entry which is preliminary data.</text>
</comment>
<evidence type="ECO:0000256" key="2">
    <source>
        <dbReference type="ARBA" id="ARBA00023125"/>
    </source>
</evidence>
<feature type="DNA-binding region" description="H-T-H motif" evidence="4">
    <location>
        <begin position="32"/>
        <end position="51"/>
    </location>
</feature>
<keyword evidence="3" id="KW-0804">Transcription</keyword>
<feature type="domain" description="HTH tetR-type" evidence="5">
    <location>
        <begin position="9"/>
        <end position="69"/>
    </location>
</feature>
<sequence length="189" mass="20371">MRYPPDQKAKARAAMVEAGAKALRRKGFNGIGVDGLASAAGVTSGAFYSNFPNKEALLQEVIGTCLGEPFVAAEGTVQERRQKLKEWLASYFSVGHRDSPDNGCVMPALSADVARASDDVRITYTERIKFLVTKIAEVVEGETRERERKAWNIIALMIGSVSAARAMSNQQSAETVLGFALASAMAQIE</sequence>
<dbReference type="Gene3D" id="1.10.10.60">
    <property type="entry name" value="Homeodomain-like"/>
    <property type="match status" value="1"/>
</dbReference>
<dbReference type="PANTHER" id="PTHR47506">
    <property type="entry name" value="TRANSCRIPTIONAL REGULATORY PROTEIN"/>
    <property type="match status" value="1"/>
</dbReference>
<dbReference type="PANTHER" id="PTHR47506:SF7">
    <property type="entry name" value="TRANSCRIPTIONAL REGULATORY PROTEIN"/>
    <property type="match status" value="1"/>
</dbReference>
<dbReference type="PRINTS" id="PR00455">
    <property type="entry name" value="HTHTETR"/>
</dbReference>
<dbReference type="SUPFAM" id="SSF46689">
    <property type="entry name" value="Homeodomain-like"/>
    <property type="match status" value="1"/>
</dbReference>
<dbReference type="Proteomes" id="UP000256748">
    <property type="component" value="Unassembled WGS sequence"/>
</dbReference>
<dbReference type="InterPro" id="IPR036271">
    <property type="entry name" value="Tet_transcr_reg_TetR-rel_C_sf"/>
</dbReference>
<dbReference type="RefSeq" id="WP_116272157.1">
    <property type="nucleotide sequence ID" value="NZ_KZ859521.1"/>
</dbReference>
<keyword evidence="1" id="KW-0805">Transcription regulation</keyword>
<dbReference type="PROSITE" id="PS50977">
    <property type="entry name" value="HTH_TETR_2"/>
    <property type="match status" value="1"/>
</dbReference>
<evidence type="ECO:0000256" key="1">
    <source>
        <dbReference type="ARBA" id="ARBA00023015"/>
    </source>
</evidence>
<organism evidence="6 7">
    <name type="scientific">Rhizobium leguminosarum bv. trifolii</name>
    <dbReference type="NCBI Taxonomy" id="386"/>
    <lineage>
        <taxon>Bacteria</taxon>
        <taxon>Pseudomonadati</taxon>
        <taxon>Pseudomonadota</taxon>
        <taxon>Alphaproteobacteria</taxon>
        <taxon>Hyphomicrobiales</taxon>
        <taxon>Rhizobiaceae</taxon>
        <taxon>Rhizobium/Agrobacterium group</taxon>
        <taxon>Rhizobium</taxon>
    </lineage>
</organism>